<keyword evidence="5" id="KW-1185">Reference proteome</keyword>
<dbReference type="GO" id="GO:0008270">
    <property type="term" value="F:zinc ion binding"/>
    <property type="evidence" value="ECO:0007669"/>
    <property type="project" value="UniProtKB-KW"/>
</dbReference>
<accession>A0A6A6EBN8</accession>
<gene>
    <name evidence="4" type="ORF">K469DRAFT_64447</name>
</gene>
<name>A0A6A6EBN8_9PEZI</name>
<protein>
    <recommendedName>
        <fullName evidence="3">C2H2-type domain-containing protein</fullName>
    </recommendedName>
</protein>
<dbReference type="Proteomes" id="UP000800200">
    <property type="component" value="Unassembled WGS sequence"/>
</dbReference>
<evidence type="ECO:0000256" key="2">
    <source>
        <dbReference type="SAM" id="MobiDB-lite"/>
    </source>
</evidence>
<dbReference type="PROSITE" id="PS00028">
    <property type="entry name" value="ZINC_FINGER_C2H2_1"/>
    <property type="match status" value="1"/>
</dbReference>
<keyword evidence="1" id="KW-0479">Metal-binding</keyword>
<evidence type="ECO:0000259" key="3">
    <source>
        <dbReference type="PROSITE" id="PS50157"/>
    </source>
</evidence>
<reference evidence="4" key="1">
    <citation type="journal article" date="2020" name="Stud. Mycol.">
        <title>101 Dothideomycetes genomes: a test case for predicting lifestyles and emergence of pathogens.</title>
        <authorList>
            <person name="Haridas S."/>
            <person name="Albert R."/>
            <person name="Binder M."/>
            <person name="Bloem J."/>
            <person name="Labutti K."/>
            <person name="Salamov A."/>
            <person name="Andreopoulos B."/>
            <person name="Baker S."/>
            <person name="Barry K."/>
            <person name="Bills G."/>
            <person name="Bluhm B."/>
            <person name="Cannon C."/>
            <person name="Castanera R."/>
            <person name="Culley D."/>
            <person name="Daum C."/>
            <person name="Ezra D."/>
            <person name="Gonzalez J."/>
            <person name="Henrissat B."/>
            <person name="Kuo A."/>
            <person name="Liang C."/>
            <person name="Lipzen A."/>
            <person name="Lutzoni F."/>
            <person name="Magnuson J."/>
            <person name="Mondo S."/>
            <person name="Nolan M."/>
            <person name="Ohm R."/>
            <person name="Pangilinan J."/>
            <person name="Park H.-J."/>
            <person name="Ramirez L."/>
            <person name="Alfaro M."/>
            <person name="Sun H."/>
            <person name="Tritt A."/>
            <person name="Yoshinaga Y."/>
            <person name="Zwiers L.-H."/>
            <person name="Turgeon B."/>
            <person name="Goodwin S."/>
            <person name="Spatafora J."/>
            <person name="Crous P."/>
            <person name="Grigoriev I."/>
        </authorList>
    </citation>
    <scope>NUCLEOTIDE SEQUENCE</scope>
    <source>
        <strain evidence="4">CBS 207.26</strain>
    </source>
</reference>
<dbReference type="OrthoDB" id="3798762at2759"/>
<feature type="region of interest" description="Disordered" evidence="2">
    <location>
        <begin position="14"/>
        <end position="65"/>
    </location>
</feature>
<dbReference type="EMBL" id="ML994621">
    <property type="protein sequence ID" value="KAF2189407.1"/>
    <property type="molecule type" value="Genomic_DNA"/>
</dbReference>
<evidence type="ECO:0000313" key="5">
    <source>
        <dbReference type="Proteomes" id="UP000800200"/>
    </source>
</evidence>
<organism evidence="4 5">
    <name type="scientific">Zopfia rhizophila CBS 207.26</name>
    <dbReference type="NCBI Taxonomy" id="1314779"/>
    <lineage>
        <taxon>Eukaryota</taxon>
        <taxon>Fungi</taxon>
        <taxon>Dikarya</taxon>
        <taxon>Ascomycota</taxon>
        <taxon>Pezizomycotina</taxon>
        <taxon>Dothideomycetes</taxon>
        <taxon>Dothideomycetes incertae sedis</taxon>
        <taxon>Zopfiaceae</taxon>
        <taxon>Zopfia</taxon>
    </lineage>
</organism>
<dbReference type="Gene3D" id="3.30.160.60">
    <property type="entry name" value="Classic Zinc Finger"/>
    <property type="match status" value="1"/>
</dbReference>
<dbReference type="PROSITE" id="PS50157">
    <property type="entry name" value="ZINC_FINGER_C2H2_2"/>
    <property type="match status" value="1"/>
</dbReference>
<dbReference type="InterPro" id="IPR013087">
    <property type="entry name" value="Znf_C2H2_type"/>
</dbReference>
<keyword evidence="1" id="KW-0863">Zinc-finger</keyword>
<dbReference type="AlphaFoldDB" id="A0A6A6EBN8"/>
<evidence type="ECO:0000313" key="4">
    <source>
        <dbReference type="EMBL" id="KAF2189407.1"/>
    </source>
</evidence>
<proteinExistence type="predicted"/>
<evidence type="ECO:0000256" key="1">
    <source>
        <dbReference type="PROSITE-ProRule" id="PRU00042"/>
    </source>
</evidence>
<feature type="domain" description="C2H2-type" evidence="3">
    <location>
        <begin position="145"/>
        <end position="173"/>
    </location>
</feature>
<sequence length="200" mass="21404">MAFQFLDTDLASTAPLSPHLSDSLGPLSPAPGSGFPMIAPIPRGDTSGTDAPQDHNNRSASNELRPHRLHLANKVPGSAFTDTEPSESISYVTVFLSPQSDSSDLFSSGSNTLASIYPSSTLLSSTTTAATTAATNSSSNTSQFFTCTHCPQSFPKLYLLNEHINRIHTRRFTCTVSNCTSEPFGLRADLRKTYASWASP</sequence>
<keyword evidence="1" id="KW-0862">Zinc</keyword>